<name>A0A939BUN2_9ACTN</name>
<dbReference type="Pfam" id="PF07287">
    <property type="entry name" value="AtuA"/>
    <property type="match status" value="1"/>
</dbReference>
<feature type="domain" description="Acyclic terpene utilisation N-terminal" evidence="2">
    <location>
        <begin position="6"/>
        <end position="441"/>
    </location>
</feature>
<dbReference type="InterPro" id="IPR010839">
    <property type="entry name" value="AtuA_N"/>
</dbReference>
<dbReference type="PANTHER" id="PTHR47585">
    <property type="match status" value="1"/>
</dbReference>
<dbReference type="RefSeq" id="WP_205258655.1">
    <property type="nucleotide sequence ID" value="NZ_JAERWK010000001.1"/>
</dbReference>
<evidence type="ECO:0000313" key="5">
    <source>
        <dbReference type="Proteomes" id="UP000663792"/>
    </source>
</evidence>
<feature type="region of interest" description="Disordered" evidence="1">
    <location>
        <begin position="461"/>
        <end position="486"/>
    </location>
</feature>
<dbReference type="EMBL" id="JAERWK010000001">
    <property type="protein sequence ID" value="MBM9465698.1"/>
    <property type="molecule type" value="Genomic_DNA"/>
</dbReference>
<keyword evidence="5" id="KW-1185">Reference proteome</keyword>
<dbReference type="InterPro" id="IPR056362">
    <property type="entry name" value="AtuA-like_ferredoxin_dom"/>
</dbReference>
<dbReference type="AlphaFoldDB" id="A0A939BUN2"/>
<reference evidence="4" key="1">
    <citation type="submission" date="2021-01" db="EMBL/GenBank/DDBJ databases">
        <title>YIM 132084 draft genome.</title>
        <authorList>
            <person name="An D."/>
        </authorList>
    </citation>
    <scope>NUCLEOTIDE SEQUENCE</scope>
    <source>
        <strain evidence="4">YIM 132084</strain>
    </source>
</reference>
<gene>
    <name evidence="4" type="ORF">JL106_00210</name>
</gene>
<sequence length="611" mass="65599">MTGTPLRIGAFGGYYGDRRGALSTFERESTDFLIADYLAELTMLVLGKNMARGKPGYATGFVEELQKNLQWIHANGVRVVTNAGGLDPVGCADAIRVLCANAGVEMKVAAVYGDNIKNELSRLADSGERLVNLDTGEGLPVAIDQVITANAYLGAGGIVAALRGGAQIVVTGRVTDAALVLGPAMAHFEWSTDDYDALAGAVAVGHAIECGAQVTGGNYCFFDREGKLGVPGMPIAEISADGSSVITKVAETGGVVNRDTVTAQMVYEVTSSEYHNPDVVVDLTSVQLDDLGNDRVRMFGVRGLPPTPWTKLSLSYHGGYRNQMTLGLTGPNEGEKIAWITDQLRVQLGEVSEFDEFDISVIGGERFDPDSYGRATSWLVVAARDSNSERVGREQFSDRIVELGISSVPGLYFTSPPTGPRQVGIQWPCLISKESVDITVDLGDGEQVSVPWAAWTLDAAAQPARDTSSRVPSPARTKPEEPSRPIQLGNLLGARSGDKAGIANLGVWAQDDETYRWLADWLTTERLAALLPEVGQHRVARHEFPNLRALNFVVYDFLGRGVSATLRFDAQAKGLGEYFRARVAHVPSVIADRSHGRIEAGDSSREQVEVS</sequence>
<dbReference type="PANTHER" id="PTHR47585:SF1">
    <property type="entry name" value="DUF1446 DOMAIN-CONTAINING PROTEIN"/>
    <property type="match status" value="1"/>
</dbReference>
<dbReference type="Pfam" id="PF23544">
    <property type="entry name" value="AtuA_ferredoxin"/>
    <property type="match status" value="1"/>
</dbReference>
<feature type="domain" description="AtuA-like ferredoxin-fold" evidence="3">
    <location>
        <begin position="487"/>
        <end position="578"/>
    </location>
</feature>
<evidence type="ECO:0000313" key="4">
    <source>
        <dbReference type="EMBL" id="MBM9465698.1"/>
    </source>
</evidence>
<organism evidence="4 5">
    <name type="scientific">Nakamurella leprariae</name>
    <dbReference type="NCBI Taxonomy" id="2803911"/>
    <lineage>
        <taxon>Bacteria</taxon>
        <taxon>Bacillati</taxon>
        <taxon>Actinomycetota</taxon>
        <taxon>Actinomycetes</taxon>
        <taxon>Nakamurellales</taxon>
        <taxon>Nakamurellaceae</taxon>
        <taxon>Nakamurella</taxon>
    </lineage>
</organism>
<protein>
    <submittedName>
        <fullName evidence="4">DUF1446 domain-containing protein</fullName>
    </submittedName>
</protein>
<accession>A0A939BUN2</accession>
<comment type="caution">
    <text evidence="4">The sequence shown here is derived from an EMBL/GenBank/DDBJ whole genome shotgun (WGS) entry which is preliminary data.</text>
</comment>
<dbReference type="Proteomes" id="UP000663792">
    <property type="component" value="Unassembled WGS sequence"/>
</dbReference>
<evidence type="ECO:0000259" key="3">
    <source>
        <dbReference type="Pfam" id="PF23544"/>
    </source>
</evidence>
<evidence type="ECO:0000256" key="1">
    <source>
        <dbReference type="SAM" id="MobiDB-lite"/>
    </source>
</evidence>
<evidence type="ECO:0000259" key="2">
    <source>
        <dbReference type="Pfam" id="PF07287"/>
    </source>
</evidence>
<proteinExistence type="predicted"/>